<keyword evidence="4" id="KW-1185">Reference proteome</keyword>
<sequence length="339" mass="37823">MSDLANSHHFLVNSNSDNSSFPHDMADWTTLDDGLSVEVSKRDLPVDTTPFYRQDPSQLFPSTLNVDDSYPSSLNIEDPVLNGVSPVPRFQPDQKSCFGHNYVPGFSSLQSTSAANNIHQSYKSKVVPASSLLGAMEGPTPFPPSESSWTMQDSETSSVYHRNTASSITFCGPTNPREHSFLDVTSHFDQIISNSSQQEFANPWCGPRPGVKYSASQSSAASLTSSKGVRKELKQCRHCGKLLANAEGLRRHEATHNDHYKDGFRHECEVCGHRAKSPKDINRHMLKHNKSRIVICVFPGCGQKLQDRRDNAKRHVVKQHKVHRAIANYYIQTIRTETA</sequence>
<dbReference type="PROSITE" id="PS00028">
    <property type="entry name" value="ZINC_FINGER_C2H2_1"/>
    <property type="match status" value="1"/>
</dbReference>
<evidence type="ECO:0000313" key="4">
    <source>
        <dbReference type="Proteomes" id="UP000053259"/>
    </source>
</evidence>
<dbReference type="AlphaFoldDB" id="A0A0D2AH49"/>
<dbReference type="OrthoDB" id="3533395at2759"/>
<dbReference type="InterPro" id="IPR013087">
    <property type="entry name" value="Znf_C2H2_type"/>
</dbReference>
<dbReference type="InParanoid" id="A0A0D2AH49"/>
<dbReference type="Proteomes" id="UP000053259">
    <property type="component" value="Unassembled WGS sequence"/>
</dbReference>
<dbReference type="GeneID" id="27311058"/>
<dbReference type="GO" id="GO:0008270">
    <property type="term" value="F:zinc ion binding"/>
    <property type="evidence" value="ECO:0007669"/>
    <property type="project" value="UniProtKB-KW"/>
</dbReference>
<keyword evidence="1" id="KW-0479">Metal-binding</keyword>
<reference evidence="3 4" key="1">
    <citation type="submission" date="2015-01" db="EMBL/GenBank/DDBJ databases">
        <title>The Genome Sequence of Ochroconis gallopava CBS43764.</title>
        <authorList>
            <consortium name="The Broad Institute Genomics Platform"/>
            <person name="Cuomo C."/>
            <person name="de Hoog S."/>
            <person name="Gorbushina A."/>
            <person name="Stielow B."/>
            <person name="Teixiera M."/>
            <person name="Abouelleil A."/>
            <person name="Chapman S.B."/>
            <person name="Priest M."/>
            <person name="Young S.K."/>
            <person name="Wortman J."/>
            <person name="Nusbaum C."/>
            <person name="Birren B."/>
        </authorList>
    </citation>
    <scope>NUCLEOTIDE SEQUENCE [LARGE SCALE GENOMIC DNA]</scope>
    <source>
        <strain evidence="3 4">CBS 43764</strain>
    </source>
</reference>
<keyword evidence="1" id="KW-0862">Zinc</keyword>
<accession>A0A0D2AH49</accession>
<gene>
    <name evidence="3" type="ORF">PV09_03085</name>
</gene>
<evidence type="ECO:0000313" key="3">
    <source>
        <dbReference type="EMBL" id="KIW05890.1"/>
    </source>
</evidence>
<organism evidence="3 4">
    <name type="scientific">Verruconis gallopava</name>
    <dbReference type="NCBI Taxonomy" id="253628"/>
    <lineage>
        <taxon>Eukaryota</taxon>
        <taxon>Fungi</taxon>
        <taxon>Dikarya</taxon>
        <taxon>Ascomycota</taxon>
        <taxon>Pezizomycotina</taxon>
        <taxon>Dothideomycetes</taxon>
        <taxon>Pleosporomycetidae</taxon>
        <taxon>Venturiales</taxon>
        <taxon>Sympoventuriaceae</taxon>
        <taxon>Verruconis</taxon>
    </lineage>
</organism>
<evidence type="ECO:0000259" key="2">
    <source>
        <dbReference type="PROSITE" id="PS50157"/>
    </source>
</evidence>
<name>A0A0D2AH49_9PEZI</name>
<dbReference type="Gene3D" id="3.30.160.60">
    <property type="entry name" value="Classic Zinc Finger"/>
    <property type="match status" value="1"/>
</dbReference>
<keyword evidence="1" id="KW-0863">Zinc-finger</keyword>
<dbReference type="EMBL" id="KN847536">
    <property type="protein sequence ID" value="KIW05890.1"/>
    <property type="molecule type" value="Genomic_DNA"/>
</dbReference>
<proteinExistence type="predicted"/>
<dbReference type="RefSeq" id="XP_016215759.1">
    <property type="nucleotide sequence ID" value="XM_016356236.1"/>
</dbReference>
<protein>
    <recommendedName>
        <fullName evidence="2">C2H2-type domain-containing protein</fullName>
    </recommendedName>
</protein>
<dbReference type="SMART" id="SM00355">
    <property type="entry name" value="ZnF_C2H2"/>
    <property type="match status" value="3"/>
</dbReference>
<dbReference type="HOGENOM" id="CLU_819402_0_0_1"/>
<dbReference type="PROSITE" id="PS50157">
    <property type="entry name" value="ZINC_FINGER_C2H2_2"/>
    <property type="match status" value="1"/>
</dbReference>
<dbReference type="SUPFAM" id="SSF57667">
    <property type="entry name" value="beta-beta-alpha zinc fingers"/>
    <property type="match status" value="1"/>
</dbReference>
<feature type="domain" description="C2H2-type" evidence="2">
    <location>
        <begin position="234"/>
        <end position="261"/>
    </location>
</feature>
<dbReference type="VEuPathDB" id="FungiDB:PV09_03085"/>
<evidence type="ECO:0000256" key="1">
    <source>
        <dbReference type="PROSITE-ProRule" id="PRU00042"/>
    </source>
</evidence>
<dbReference type="InterPro" id="IPR036236">
    <property type="entry name" value="Znf_C2H2_sf"/>
</dbReference>